<accession>A0ABS6HET3</accession>
<gene>
    <name evidence="2" type="ORF">JJQ90_26325</name>
</gene>
<reference evidence="2 3" key="1">
    <citation type="submission" date="2021-01" db="EMBL/GenBank/DDBJ databases">
        <title>Roseomonas sp. nov, a bacterium isolated from an oil production mixture in Yumen Oilfield.</title>
        <authorList>
            <person name="Wu D."/>
        </authorList>
    </citation>
    <scope>NUCLEOTIDE SEQUENCE [LARGE SCALE GENOMIC DNA]</scope>
    <source>
        <strain evidence="2 3">ROY-5-3</strain>
    </source>
</reference>
<sequence length="227" mass="25082">MGRPAAYPIRKILSFEEGMLAEVAAFRHATGAGTEAEAIRRLVALGLRRQAGTALETVLDAVVTETVEAWRLRHAPGLTNAEALELLVRRGSQAVRPLAGTSAAPPTGAWPTQLPLPEPPDPAPPEPVAEAVEHRFDQETERRMERYRRGSVVDLDRQAVIGQLLAVFDDRMEDDVSFYWGETTPEKSRGEIIACLVKTALDDYFGRCEVSPQARRATRSRLSNRRS</sequence>
<comment type="caution">
    <text evidence="2">The sequence shown here is derived from an EMBL/GenBank/DDBJ whole genome shotgun (WGS) entry which is preliminary data.</text>
</comment>
<organism evidence="2 3">
    <name type="scientific">Falsiroseomonas oleicola</name>
    <dbReference type="NCBI Taxonomy" id="2801474"/>
    <lineage>
        <taxon>Bacteria</taxon>
        <taxon>Pseudomonadati</taxon>
        <taxon>Pseudomonadota</taxon>
        <taxon>Alphaproteobacteria</taxon>
        <taxon>Acetobacterales</taxon>
        <taxon>Roseomonadaceae</taxon>
        <taxon>Falsiroseomonas</taxon>
    </lineage>
</organism>
<dbReference type="Proteomes" id="UP000689967">
    <property type="component" value="Unassembled WGS sequence"/>
</dbReference>
<evidence type="ECO:0000313" key="3">
    <source>
        <dbReference type="Proteomes" id="UP000689967"/>
    </source>
</evidence>
<dbReference type="EMBL" id="JAERQM010000014">
    <property type="protein sequence ID" value="MBU8547261.1"/>
    <property type="molecule type" value="Genomic_DNA"/>
</dbReference>
<keyword evidence="3" id="KW-1185">Reference proteome</keyword>
<proteinExistence type="predicted"/>
<evidence type="ECO:0008006" key="4">
    <source>
        <dbReference type="Google" id="ProtNLM"/>
    </source>
</evidence>
<feature type="compositionally biased region" description="Pro residues" evidence="1">
    <location>
        <begin position="114"/>
        <end position="127"/>
    </location>
</feature>
<evidence type="ECO:0000256" key="1">
    <source>
        <dbReference type="SAM" id="MobiDB-lite"/>
    </source>
</evidence>
<name>A0ABS6HET3_9PROT</name>
<protein>
    <recommendedName>
        <fullName evidence="4">DUF3320 domain-containing protein</fullName>
    </recommendedName>
</protein>
<feature type="region of interest" description="Disordered" evidence="1">
    <location>
        <begin position="97"/>
        <end position="128"/>
    </location>
</feature>
<dbReference type="RefSeq" id="WP_216879245.1">
    <property type="nucleotide sequence ID" value="NZ_JAERQM010000014.1"/>
</dbReference>
<evidence type="ECO:0000313" key="2">
    <source>
        <dbReference type="EMBL" id="MBU8547261.1"/>
    </source>
</evidence>